<keyword evidence="5" id="KW-0732">Signal</keyword>
<evidence type="ECO:0000313" key="8">
    <source>
        <dbReference type="Proteomes" id="UP000886520"/>
    </source>
</evidence>
<feature type="chain" id="PRO_5039085075" description="Exostosin GT47 domain-containing protein" evidence="5">
    <location>
        <begin position="28"/>
        <end position="444"/>
    </location>
</feature>
<dbReference type="InterPro" id="IPR004263">
    <property type="entry name" value="Exostosin"/>
</dbReference>
<dbReference type="InterPro" id="IPR040911">
    <property type="entry name" value="Exostosin_GT47"/>
</dbReference>
<dbReference type="PANTHER" id="PTHR11062">
    <property type="entry name" value="EXOSTOSIN HEPARAN SULFATE GLYCOSYLTRANSFERASE -RELATED"/>
    <property type="match status" value="1"/>
</dbReference>
<evidence type="ECO:0000256" key="3">
    <source>
        <dbReference type="ARBA" id="ARBA00022968"/>
    </source>
</evidence>
<reference evidence="7" key="1">
    <citation type="submission" date="2021-01" db="EMBL/GenBank/DDBJ databases">
        <title>Adiantum capillus-veneris genome.</title>
        <authorList>
            <person name="Fang Y."/>
            <person name="Liao Q."/>
        </authorList>
    </citation>
    <scope>NUCLEOTIDE SEQUENCE</scope>
    <source>
        <strain evidence="7">H3</strain>
        <tissue evidence="7">Leaf</tissue>
    </source>
</reference>
<protein>
    <recommendedName>
        <fullName evidence="6">Exostosin GT47 domain-containing protein</fullName>
    </recommendedName>
</protein>
<dbReference type="GO" id="GO:0000139">
    <property type="term" value="C:Golgi membrane"/>
    <property type="evidence" value="ECO:0007669"/>
    <property type="project" value="UniProtKB-SubCell"/>
</dbReference>
<dbReference type="Proteomes" id="UP000886520">
    <property type="component" value="Chromosome 17"/>
</dbReference>
<accession>A0A9D4ZA91</accession>
<dbReference type="EMBL" id="JABFUD020000017">
    <property type="protein sequence ID" value="KAI5067494.1"/>
    <property type="molecule type" value="Genomic_DNA"/>
</dbReference>
<keyword evidence="4" id="KW-0333">Golgi apparatus</keyword>
<evidence type="ECO:0000313" key="7">
    <source>
        <dbReference type="EMBL" id="KAI5067494.1"/>
    </source>
</evidence>
<dbReference type="Pfam" id="PF03016">
    <property type="entry name" value="Exostosin_GT47"/>
    <property type="match status" value="1"/>
</dbReference>
<feature type="signal peptide" evidence="5">
    <location>
        <begin position="1"/>
        <end position="27"/>
    </location>
</feature>
<comment type="caution">
    <text evidence="7">The sequence shown here is derived from an EMBL/GenBank/DDBJ whole genome shotgun (WGS) entry which is preliminary data.</text>
</comment>
<proteinExistence type="inferred from homology"/>
<dbReference type="GO" id="GO:0016757">
    <property type="term" value="F:glycosyltransferase activity"/>
    <property type="evidence" value="ECO:0007669"/>
    <property type="project" value="InterPro"/>
</dbReference>
<keyword evidence="3" id="KW-0735">Signal-anchor</keyword>
<keyword evidence="8" id="KW-1185">Reference proteome</keyword>
<gene>
    <name evidence="7" type="ORF">GOP47_0018022</name>
</gene>
<evidence type="ECO:0000256" key="4">
    <source>
        <dbReference type="ARBA" id="ARBA00023034"/>
    </source>
</evidence>
<name>A0A9D4ZA91_ADICA</name>
<comment type="subcellular location">
    <subcellularLocation>
        <location evidence="1">Golgi apparatus membrane</location>
        <topology evidence="1">Single-pass type II membrane protein</topology>
    </subcellularLocation>
</comment>
<sequence>MQSRAHVAGLLLLSSLLLLLFSSLTKSASPLQALSRACTPSANLHKQPTLNVFVTDLPPELNYGLLHEYWDFQRSSDTEKSSTDTGRSSSISRVKISTGEFLTKSVHIPLYPDDPLIKQYSAEYWLLGDLITPANERSNSVARRVWNSSLADVIFVPFFATLSAELQLHQAKGKFRHKKENADYDRQVRVLELVKNSPEWKRSQGRDHVFVLTDPVAMWHVRSEIAPAVLLTVDFGGWYMEDAKEVENQEGPLDVISHRQVSLLKDVIVPYTHLLPPLHPADDKQRGTLLYFKGARHRHRTGLVRDKLWALLKDEPGVVFEEGFPNKTGREQALKGMRSADFCLHPAEFSLFVAVHNALQPKFLVNYLKGISAQRKRSMRTRLANAQQFFEYDNGYPGGIGPVKGAVNAIWNKVSDKVPAIKEAVARERRKPLDVSVPARCQCL</sequence>
<feature type="domain" description="Exostosin GT47" evidence="6">
    <location>
        <begin position="47"/>
        <end position="350"/>
    </location>
</feature>
<evidence type="ECO:0000256" key="5">
    <source>
        <dbReference type="SAM" id="SignalP"/>
    </source>
</evidence>
<dbReference type="AlphaFoldDB" id="A0A9D4ZA91"/>
<evidence type="ECO:0000259" key="6">
    <source>
        <dbReference type="Pfam" id="PF03016"/>
    </source>
</evidence>
<dbReference type="OrthoDB" id="1924787at2759"/>
<evidence type="ECO:0000256" key="2">
    <source>
        <dbReference type="ARBA" id="ARBA00010271"/>
    </source>
</evidence>
<keyword evidence="3" id="KW-0812">Transmembrane</keyword>
<comment type="similarity">
    <text evidence="2">Belongs to the glycosyltransferase 47 family.</text>
</comment>
<evidence type="ECO:0000256" key="1">
    <source>
        <dbReference type="ARBA" id="ARBA00004323"/>
    </source>
</evidence>
<dbReference type="PANTHER" id="PTHR11062:SF60">
    <property type="entry name" value="EXOSTOSIN FAMILY PROTEIN"/>
    <property type="match status" value="1"/>
</dbReference>
<organism evidence="7 8">
    <name type="scientific">Adiantum capillus-veneris</name>
    <name type="common">Maidenhair fern</name>
    <dbReference type="NCBI Taxonomy" id="13818"/>
    <lineage>
        <taxon>Eukaryota</taxon>
        <taxon>Viridiplantae</taxon>
        <taxon>Streptophyta</taxon>
        <taxon>Embryophyta</taxon>
        <taxon>Tracheophyta</taxon>
        <taxon>Polypodiopsida</taxon>
        <taxon>Polypodiidae</taxon>
        <taxon>Polypodiales</taxon>
        <taxon>Pteridineae</taxon>
        <taxon>Pteridaceae</taxon>
        <taxon>Vittarioideae</taxon>
        <taxon>Adiantum</taxon>
    </lineage>
</organism>